<evidence type="ECO:0000256" key="2">
    <source>
        <dbReference type="ARBA" id="ARBA00022679"/>
    </source>
</evidence>
<evidence type="ECO:0000259" key="3">
    <source>
        <dbReference type="Pfam" id="PF01648"/>
    </source>
</evidence>
<comment type="caution">
    <text evidence="4">The sequence shown here is derived from an EMBL/GenBank/DDBJ whole genome shotgun (WGS) entry which is preliminary data.</text>
</comment>
<keyword evidence="2 4" id="KW-0808">Transferase</keyword>
<evidence type="ECO:0000256" key="1">
    <source>
        <dbReference type="ARBA" id="ARBA00010990"/>
    </source>
</evidence>
<keyword evidence="5" id="KW-1185">Reference proteome</keyword>
<evidence type="ECO:0000313" key="4">
    <source>
        <dbReference type="EMBL" id="RJG02753.1"/>
    </source>
</evidence>
<comment type="similarity">
    <text evidence="1">Belongs to the P-Pant transferase superfamily. Gsp/Sfp/HetI/AcpT family.</text>
</comment>
<reference evidence="5" key="1">
    <citation type="submission" date="2018-09" db="EMBL/GenBank/DDBJ databases">
        <authorList>
            <person name="Zhu H."/>
        </authorList>
    </citation>
    <scope>NUCLEOTIDE SEQUENCE [LARGE SCALE GENOMIC DNA]</scope>
    <source>
        <strain evidence="5">K1S02-23</strain>
    </source>
</reference>
<dbReference type="Gene3D" id="3.90.470.20">
    <property type="entry name" value="4'-phosphopantetheinyl transferase domain"/>
    <property type="match status" value="1"/>
</dbReference>
<organism evidence="4 5">
    <name type="scientific">Noviherbaspirillum sedimenti</name>
    <dbReference type="NCBI Taxonomy" id="2320865"/>
    <lineage>
        <taxon>Bacteria</taxon>
        <taxon>Pseudomonadati</taxon>
        <taxon>Pseudomonadota</taxon>
        <taxon>Betaproteobacteria</taxon>
        <taxon>Burkholderiales</taxon>
        <taxon>Oxalobacteraceae</taxon>
        <taxon>Noviherbaspirillum</taxon>
    </lineage>
</organism>
<sequence>MARSCRAPPNSSAVPAVIFPMSCSRGSLSNSPASNSRAPSAALWLVDGRNVPASDLGHFVRRLSKAEAARYARFKRPQRQQQYLLGRMLLRHAVACATAVAPQDIGTIEQPDSAPLLVLPENEPHPAFSLSHSRHWIACVVGSSPSLGVDIEVIDARRNVLALSEAAFDTSEHDFIRKHGESERVLAFYRIWTMKEALFKLWSSAGRQDKPPAVINAEGELQLQGDGWTCAFLEHPHLAIAVCSALPLVEITRSELLAFSF</sequence>
<dbReference type="SUPFAM" id="SSF56214">
    <property type="entry name" value="4'-phosphopantetheinyl transferase"/>
    <property type="match status" value="2"/>
</dbReference>
<dbReference type="AlphaFoldDB" id="A0A3A3G2N4"/>
<dbReference type="InterPro" id="IPR008278">
    <property type="entry name" value="4-PPantetheinyl_Trfase_dom"/>
</dbReference>
<dbReference type="InterPro" id="IPR037143">
    <property type="entry name" value="4-PPantetheinyl_Trfase_dom_sf"/>
</dbReference>
<dbReference type="PANTHER" id="PTHR12215:SF10">
    <property type="entry name" value="L-AMINOADIPATE-SEMIALDEHYDE DEHYDROGENASE-PHOSPHOPANTETHEINYL TRANSFERASE"/>
    <property type="match status" value="1"/>
</dbReference>
<protein>
    <submittedName>
        <fullName evidence="4">4'-phosphopantetheinyl transferase superfamily protein</fullName>
    </submittedName>
</protein>
<evidence type="ECO:0000313" key="5">
    <source>
        <dbReference type="Proteomes" id="UP000266327"/>
    </source>
</evidence>
<dbReference type="PANTHER" id="PTHR12215">
    <property type="entry name" value="PHOSPHOPANTETHEINE TRANSFERASE"/>
    <property type="match status" value="1"/>
</dbReference>
<proteinExistence type="inferred from homology"/>
<dbReference type="GO" id="GO:0019878">
    <property type="term" value="P:lysine biosynthetic process via aminoadipic acid"/>
    <property type="evidence" value="ECO:0007669"/>
    <property type="project" value="TreeGrafter"/>
</dbReference>
<dbReference type="Pfam" id="PF01648">
    <property type="entry name" value="ACPS"/>
    <property type="match status" value="1"/>
</dbReference>
<dbReference type="Proteomes" id="UP000266327">
    <property type="component" value="Unassembled WGS sequence"/>
</dbReference>
<dbReference type="GO" id="GO:0005829">
    <property type="term" value="C:cytosol"/>
    <property type="evidence" value="ECO:0007669"/>
    <property type="project" value="TreeGrafter"/>
</dbReference>
<feature type="domain" description="4'-phosphopantetheinyl transferase" evidence="3">
    <location>
        <begin position="146"/>
        <end position="208"/>
    </location>
</feature>
<dbReference type="InterPro" id="IPR050559">
    <property type="entry name" value="P-Pant_transferase_sf"/>
</dbReference>
<dbReference type="GO" id="GO:0000287">
    <property type="term" value="F:magnesium ion binding"/>
    <property type="evidence" value="ECO:0007669"/>
    <property type="project" value="InterPro"/>
</dbReference>
<dbReference type="GO" id="GO:0008897">
    <property type="term" value="F:holo-[acyl-carrier-protein] synthase activity"/>
    <property type="evidence" value="ECO:0007669"/>
    <property type="project" value="InterPro"/>
</dbReference>
<dbReference type="EMBL" id="QYUQ01000002">
    <property type="protein sequence ID" value="RJG02753.1"/>
    <property type="molecule type" value="Genomic_DNA"/>
</dbReference>
<name>A0A3A3G2N4_9BURK</name>
<gene>
    <name evidence="4" type="ORF">D3878_15170</name>
</gene>
<accession>A0A3A3G2N4</accession>